<dbReference type="InterPro" id="IPR011712">
    <property type="entry name" value="Sig_transdc_His_kin_sub3_dim/P"/>
</dbReference>
<dbReference type="Gene3D" id="1.20.5.1930">
    <property type="match status" value="1"/>
</dbReference>
<evidence type="ECO:0000256" key="4">
    <source>
        <dbReference type="ARBA" id="ARBA00022679"/>
    </source>
</evidence>
<keyword evidence="7" id="KW-0067">ATP-binding</keyword>
<sequence>MKNIYKYNNYLYRVLQTSIGLDIIYRCKDNITALLISFGLFLVIVINDHLRRKYFYRSVKKYYSSIFISMAISLMLALKISGYIEIYLYMILYELILYTEGKISRLFISLEIIFILTLILLSTISGEDIGSIEFWKENILDVIMVLVSLFFYLASLFGYKFLRKEKREVDRLNKELELSYNKLKEQSEKIEKLTIAKERNRVAGEIHDNLGHSLIALNMNLDVAEKIIDKDIVRAKELINKSQILTKESMESLRKAVYALKDERNRTLLDSIEKIVDNIESTGKVSAVLNIDERVEELLPEYKDVIYTSIKEALTNSIKHGKADKINIEIKLGKEEVRVGIRDNGLGCVSLIKGNGLMGIENRIEAFGGKIIYNSEEKQGFKLDLILKLNYIECTNEEGK</sequence>
<dbReference type="PANTHER" id="PTHR24421">
    <property type="entry name" value="NITRATE/NITRITE SENSOR PROTEIN NARX-RELATED"/>
    <property type="match status" value="1"/>
</dbReference>
<feature type="transmembrane region" description="Helical" evidence="10">
    <location>
        <begin position="62"/>
        <end position="78"/>
    </location>
</feature>
<keyword evidence="8" id="KW-0902">Two-component regulatory system</keyword>
<dbReference type="RefSeq" id="WP_256311019.1">
    <property type="nucleotide sequence ID" value="NZ_JANGAC010000004.1"/>
</dbReference>
<dbReference type="EC" id="2.7.13.3" evidence="2"/>
<keyword evidence="10" id="KW-1133">Transmembrane helix</keyword>
<name>A0ABT1S8Z0_9FIRM</name>
<evidence type="ECO:0000256" key="3">
    <source>
        <dbReference type="ARBA" id="ARBA00022553"/>
    </source>
</evidence>
<gene>
    <name evidence="13" type="ORF">NE686_07590</name>
</gene>
<evidence type="ECO:0000256" key="7">
    <source>
        <dbReference type="ARBA" id="ARBA00022840"/>
    </source>
</evidence>
<keyword evidence="9" id="KW-0175">Coiled coil</keyword>
<dbReference type="InterPro" id="IPR003594">
    <property type="entry name" value="HATPase_dom"/>
</dbReference>
<evidence type="ECO:0000256" key="5">
    <source>
        <dbReference type="ARBA" id="ARBA00022741"/>
    </source>
</evidence>
<comment type="caution">
    <text evidence="13">The sequence shown here is derived from an EMBL/GenBank/DDBJ whole genome shotgun (WGS) entry which is preliminary data.</text>
</comment>
<accession>A0ABT1S8Z0</accession>
<evidence type="ECO:0000259" key="11">
    <source>
        <dbReference type="Pfam" id="PF02518"/>
    </source>
</evidence>
<dbReference type="Pfam" id="PF07730">
    <property type="entry name" value="HisKA_3"/>
    <property type="match status" value="1"/>
</dbReference>
<dbReference type="Pfam" id="PF02518">
    <property type="entry name" value="HATPase_c"/>
    <property type="match status" value="1"/>
</dbReference>
<dbReference type="PANTHER" id="PTHR24421:SF10">
    <property type="entry name" value="NITRATE_NITRITE SENSOR PROTEIN NARQ"/>
    <property type="match status" value="1"/>
</dbReference>
<dbReference type="InterPro" id="IPR050482">
    <property type="entry name" value="Sensor_HK_TwoCompSys"/>
</dbReference>
<keyword evidence="5" id="KW-0547">Nucleotide-binding</keyword>
<dbReference type="InterPro" id="IPR036890">
    <property type="entry name" value="HATPase_C_sf"/>
</dbReference>
<keyword evidence="10" id="KW-0472">Membrane</keyword>
<evidence type="ECO:0000256" key="10">
    <source>
        <dbReference type="SAM" id="Phobius"/>
    </source>
</evidence>
<feature type="transmembrane region" description="Helical" evidence="10">
    <location>
        <begin position="106"/>
        <end position="126"/>
    </location>
</feature>
<evidence type="ECO:0000259" key="12">
    <source>
        <dbReference type="Pfam" id="PF07730"/>
    </source>
</evidence>
<feature type="domain" description="Signal transduction histidine kinase subgroup 3 dimerisation and phosphoacceptor" evidence="12">
    <location>
        <begin position="198"/>
        <end position="262"/>
    </location>
</feature>
<evidence type="ECO:0000256" key="6">
    <source>
        <dbReference type="ARBA" id="ARBA00022777"/>
    </source>
</evidence>
<comment type="catalytic activity">
    <reaction evidence="1">
        <text>ATP + protein L-histidine = ADP + protein N-phospho-L-histidine.</text>
        <dbReference type="EC" id="2.7.13.3"/>
    </reaction>
</comment>
<keyword evidence="4" id="KW-0808">Transferase</keyword>
<feature type="transmembrane region" description="Helical" evidence="10">
    <location>
        <begin position="138"/>
        <end position="162"/>
    </location>
</feature>
<feature type="transmembrane region" description="Helical" evidence="10">
    <location>
        <begin position="31"/>
        <end position="50"/>
    </location>
</feature>
<evidence type="ECO:0000256" key="2">
    <source>
        <dbReference type="ARBA" id="ARBA00012438"/>
    </source>
</evidence>
<organism evidence="13 14">
    <name type="scientific">Tissierella carlieri</name>
    <dbReference type="NCBI Taxonomy" id="689904"/>
    <lineage>
        <taxon>Bacteria</taxon>
        <taxon>Bacillati</taxon>
        <taxon>Bacillota</taxon>
        <taxon>Tissierellia</taxon>
        <taxon>Tissierellales</taxon>
        <taxon>Tissierellaceae</taxon>
        <taxon>Tissierella</taxon>
    </lineage>
</organism>
<dbReference type="CDD" id="cd16917">
    <property type="entry name" value="HATPase_UhpB-NarQ-NarX-like"/>
    <property type="match status" value="1"/>
</dbReference>
<dbReference type="Proteomes" id="UP001524478">
    <property type="component" value="Unassembled WGS sequence"/>
</dbReference>
<evidence type="ECO:0000313" key="13">
    <source>
        <dbReference type="EMBL" id="MCQ4922941.1"/>
    </source>
</evidence>
<evidence type="ECO:0000256" key="9">
    <source>
        <dbReference type="SAM" id="Coils"/>
    </source>
</evidence>
<feature type="coiled-coil region" evidence="9">
    <location>
        <begin position="159"/>
        <end position="193"/>
    </location>
</feature>
<feature type="domain" description="Histidine kinase/HSP90-like ATPase" evidence="11">
    <location>
        <begin position="306"/>
        <end position="389"/>
    </location>
</feature>
<dbReference type="SUPFAM" id="SSF55874">
    <property type="entry name" value="ATPase domain of HSP90 chaperone/DNA topoisomerase II/histidine kinase"/>
    <property type="match status" value="1"/>
</dbReference>
<proteinExistence type="predicted"/>
<dbReference type="Gene3D" id="3.30.565.10">
    <property type="entry name" value="Histidine kinase-like ATPase, C-terminal domain"/>
    <property type="match status" value="1"/>
</dbReference>
<dbReference type="EMBL" id="JANGAC010000004">
    <property type="protein sequence ID" value="MCQ4922941.1"/>
    <property type="molecule type" value="Genomic_DNA"/>
</dbReference>
<evidence type="ECO:0000256" key="8">
    <source>
        <dbReference type="ARBA" id="ARBA00023012"/>
    </source>
</evidence>
<keyword evidence="3" id="KW-0597">Phosphoprotein</keyword>
<reference evidence="13 14" key="1">
    <citation type="submission" date="2022-06" db="EMBL/GenBank/DDBJ databases">
        <title>Isolation of gut microbiota from human fecal samples.</title>
        <authorList>
            <person name="Pamer E.G."/>
            <person name="Barat B."/>
            <person name="Waligurski E."/>
            <person name="Medina S."/>
            <person name="Paddock L."/>
            <person name="Mostad J."/>
        </authorList>
    </citation>
    <scope>NUCLEOTIDE SEQUENCE [LARGE SCALE GENOMIC DNA]</scope>
    <source>
        <strain evidence="13 14">DFI.7.95</strain>
    </source>
</reference>
<protein>
    <recommendedName>
        <fullName evidence="2">histidine kinase</fullName>
        <ecNumber evidence="2">2.7.13.3</ecNumber>
    </recommendedName>
</protein>
<keyword evidence="14" id="KW-1185">Reference proteome</keyword>
<keyword evidence="10" id="KW-0812">Transmembrane</keyword>
<evidence type="ECO:0000256" key="1">
    <source>
        <dbReference type="ARBA" id="ARBA00000085"/>
    </source>
</evidence>
<dbReference type="GO" id="GO:0016301">
    <property type="term" value="F:kinase activity"/>
    <property type="evidence" value="ECO:0007669"/>
    <property type="project" value="UniProtKB-KW"/>
</dbReference>
<evidence type="ECO:0000313" key="14">
    <source>
        <dbReference type="Proteomes" id="UP001524478"/>
    </source>
</evidence>
<keyword evidence="6 13" id="KW-0418">Kinase</keyword>